<evidence type="ECO:0000313" key="11">
    <source>
        <dbReference type="EMBL" id="ODV66573.1"/>
    </source>
</evidence>
<keyword evidence="6" id="KW-0456">Lyase</keyword>
<dbReference type="EC" id="4.3.2.3" evidence="3"/>
<dbReference type="InterPro" id="IPR047233">
    <property type="entry name" value="UAH_cupin"/>
</dbReference>
<dbReference type="GO" id="GO:0050385">
    <property type="term" value="F:ureidoglycolate lyase activity"/>
    <property type="evidence" value="ECO:0007669"/>
    <property type="project" value="UniProtKB-EC"/>
</dbReference>
<keyword evidence="5" id="KW-0659">Purine metabolism</keyword>
<evidence type="ECO:0000256" key="8">
    <source>
        <dbReference type="ARBA" id="ARBA00047684"/>
    </source>
</evidence>
<dbReference type="STRING" id="984485.A0A1E4RH30"/>
<protein>
    <recommendedName>
        <fullName evidence="4">Ureidoglycolate lyase</fullName>
        <ecNumber evidence="3">4.3.2.3</ecNumber>
    </recommendedName>
    <alternativeName>
        <fullName evidence="7">Ureidoglycolatase</fullName>
    </alternativeName>
</protein>
<dbReference type="InterPro" id="IPR024060">
    <property type="entry name" value="Ureidoglycolate_lyase_dom_sf"/>
</dbReference>
<comment type="pathway">
    <text evidence="1">Nitrogen metabolism; (S)-allantoin degradation.</text>
</comment>
<dbReference type="GO" id="GO:0004848">
    <property type="term" value="F:ureidoglycolate hydrolase activity"/>
    <property type="evidence" value="ECO:0007669"/>
    <property type="project" value="InterPro"/>
</dbReference>
<comment type="catalytic activity">
    <reaction evidence="8">
        <text>(S)-ureidoglycolate = urea + glyoxylate</text>
        <dbReference type="Rhea" id="RHEA:11304"/>
        <dbReference type="ChEBI" id="CHEBI:16199"/>
        <dbReference type="ChEBI" id="CHEBI:36655"/>
        <dbReference type="ChEBI" id="CHEBI:57296"/>
        <dbReference type="EC" id="4.3.2.3"/>
    </reaction>
</comment>
<dbReference type="AlphaFoldDB" id="A0A1E4RH30"/>
<dbReference type="PANTHER" id="PTHR21221:SF1">
    <property type="entry name" value="UREIDOGLYCOLATE LYASE"/>
    <property type="match status" value="1"/>
</dbReference>
<dbReference type="CDD" id="cd20298">
    <property type="entry name" value="cupin_UAH"/>
    <property type="match status" value="1"/>
</dbReference>
<keyword evidence="12" id="KW-1185">Reference proteome</keyword>
<evidence type="ECO:0000313" key="12">
    <source>
        <dbReference type="Proteomes" id="UP000095085"/>
    </source>
</evidence>
<evidence type="ECO:0000256" key="9">
    <source>
        <dbReference type="ARBA" id="ARBA00055977"/>
    </source>
</evidence>
<dbReference type="GO" id="GO:0006144">
    <property type="term" value="P:purine nucleobase metabolic process"/>
    <property type="evidence" value="ECO:0007669"/>
    <property type="project" value="UniProtKB-KW"/>
</dbReference>
<gene>
    <name evidence="11" type="ORF">HYPBUDRAFT_6969</name>
</gene>
<dbReference type="InterPro" id="IPR011051">
    <property type="entry name" value="RmlC_Cupin_sf"/>
</dbReference>
<proteinExistence type="inferred from homology"/>
<evidence type="ECO:0000256" key="2">
    <source>
        <dbReference type="ARBA" id="ARBA00011738"/>
    </source>
</evidence>
<dbReference type="Pfam" id="PF04115">
    <property type="entry name" value="Ureidogly_lyase"/>
    <property type="match status" value="1"/>
</dbReference>
<dbReference type="GO" id="GO:0000256">
    <property type="term" value="P:allantoin catabolic process"/>
    <property type="evidence" value="ECO:0007669"/>
    <property type="project" value="InterPro"/>
</dbReference>
<keyword evidence="11" id="KW-0378">Hydrolase</keyword>
<evidence type="ECO:0000256" key="4">
    <source>
        <dbReference type="ARBA" id="ARBA00019751"/>
    </source>
</evidence>
<evidence type="ECO:0000256" key="5">
    <source>
        <dbReference type="ARBA" id="ARBA00022631"/>
    </source>
</evidence>
<dbReference type="PANTHER" id="PTHR21221">
    <property type="entry name" value="UREIDOGLYCOLATE HYDROLASE"/>
    <property type="match status" value="1"/>
</dbReference>
<evidence type="ECO:0000256" key="6">
    <source>
        <dbReference type="ARBA" id="ARBA00023239"/>
    </source>
</evidence>
<dbReference type="GeneID" id="30998171"/>
<evidence type="ECO:0000256" key="7">
    <source>
        <dbReference type="ARBA" id="ARBA00030302"/>
    </source>
</evidence>
<dbReference type="InterPro" id="IPR007247">
    <property type="entry name" value="Ureidogly_lyase"/>
</dbReference>
<evidence type="ECO:0000256" key="1">
    <source>
        <dbReference type="ARBA" id="ARBA00004780"/>
    </source>
</evidence>
<evidence type="ECO:0000256" key="10">
    <source>
        <dbReference type="ARBA" id="ARBA00061337"/>
    </source>
</evidence>
<dbReference type="RefSeq" id="XP_020075640.1">
    <property type="nucleotide sequence ID" value="XM_020223622.1"/>
</dbReference>
<dbReference type="EMBL" id="KV454542">
    <property type="protein sequence ID" value="ODV66573.1"/>
    <property type="molecule type" value="Genomic_DNA"/>
</dbReference>
<dbReference type="Proteomes" id="UP000095085">
    <property type="component" value="Unassembled WGS sequence"/>
</dbReference>
<dbReference type="Gene3D" id="2.60.120.480">
    <property type="entry name" value="Ureidoglycolate hydrolase"/>
    <property type="match status" value="1"/>
</dbReference>
<reference evidence="12" key="1">
    <citation type="submission" date="2016-05" db="EMBL/GenBank/DDBJ databases">
        <title>Comparative genomics of biotechnologically important yeasts.</title>
        <authorList>
            <consortium name="DOE Joint Genome Institute"/>
            <person name="Riley R."/>
            <person name="Haridas S."/>
            <person name="Wolfe K.H."/>
            <person name="Lopes M.R."/>
            <person name="Hittinger C.T."/>
            <person name="Goker M."/>
            <person name="Salamov A."/>
            <person name="Wisecaver J."/>
            <person name="Long T.M."/>
            <person name="Aerts A.L."/>
            <person name="Barry K."/>
            <person name="Choi C."/>
            <person name="Clum A."/>
            <person name="Coughlan A.Y."/>
            <person name="Deshpande S."/>
            <person name="Douglass A.P."/>
            <person name="Hanson S.J."/>
            <person name="Klenk H.-P."/>
            <person name="Labutti K."/>
            <person name="Lapidus A."/>
            <person name="Lindquist E."/>
            <person name="Lipzen A."/>
            <person name="Meier-Kolthoff J.P."/>
            <person name="Ohm R.A."/>
            <person name="Otillar R.P."/>
            <person name="Pangilinan J."/>
            <person name="Peng Y."/>
            <person name="Rokas A."/>
            <person name="Rosa C.A."/>
            <person name="Scheuner C."/>
            <person name="Sibirny A.A."/>
            <person name="Slot J.C."/>
            <person name="Stielow J.B."/>
            <person name="Sun H."/>
            <person name="Kurtzman C.P."/>
            <person name="Blackwell M."/>
            <person name="Grigoriev I.V."/>
            <person name="Jeffries T.W."/>
        </authorList>
    </citation>
    <scope>NUCLEOTIDE SEQUENCE [LARGE SCALE GENOMIC DNA]</scope>
    <source>
        <strain evidence="12">NRRL Y-1933</strain>
    </source>
</reference>
<name>A0A1E4RH30_9ASCO</name>
<dbReference type="FunFam" id="2.60.120.480:FF:000003">
    <property type="entry name" value="Ureidoglycolate hydrolase"/>
    <property type="match status" value="1"/>
</dbReference>
<dbReference type="SUPFAM" id="SSF51182">
    <property type="entry name" value="RmlC-like cupins"/>
    <property type="match status" value="1"/>
</dbReference>
<evidence type="ECO:0000256" key="3">
    <source>
        <dbReference type="ARBA" id="ARBA00012341"/>
    </source>
</evidence>
<comment type="similarity">
    <text evidence="10">Belongs to the ureidoglycolate lyase family.</text>
</comment>
<dbReference type="OrthoDB" id="10266039at2759"/>
<comment type="function">
    <text evidence="9">Catalyzes the catabolism of the allantoin degradation intermediate (S)-ureidoglycolate, generating urea and glyoxylate. Involved in the utilization of allantoin as secondary nitrogen source when primary sources are limiting.</text>
</comment>
<accession>A0A1E4RH30</accession>
<sequence>MPLKTFDTSQAQPVVAQPLTPENFAPYGGVISADHQIKNAKSSAANYGTATKIHKVAPIVNNYASCASGKSASANWNIFRCSAPKHLITSTNSQNKVYTSKVLERHPFSTQTFVPMGQNSHLRSYIVIVAKTDESSANKLPDPTLVKAFICKGNQSITYGAGIWHAPMVVIDEQVAHIDFAVFIHENGVADEDCQECYFDPGYAVQYEHSELGLSKL</sequence>
<organism evidence="11 12">
    <name type="scientific">Hyphopichia burtonii NRRL Y-1933</name>
    <dbReference type="NCBI Taxonomy" id="984485"/>
    <lineage>
        <taxon>Eukaryota</taxon>
        <taxon>Fungi</taxon>
        <taxon>Dikarya</taxon>
        <taxon>Ascomycota</taxon>
        <taxon>Saccharomycotina</taxon>
        <taxon>Pichiomycetes</taxon>
        <taxon>Debaryomycetaceae</taxon>
        <taxon>Hyphopichia</taxon>
    </lineage>
</organism>
<comment type="subunit">
    <text evidence="2">Homodimer.</text>
</comment>